<evidence type="ECO:0000313" key="2">
    <source>
        <dbReference type="EnsemblPlants" id="TuG1812G0100001405.01.T01.cds462839"/>
    </source>
</evidence>
<feature type="region of interest" description="Disordered" evidence="1">
    <location>
        <begin position="130"/>
        <end position="169"/>
    </location>
</feature>
<reference evidence="3" key="1">
    <citation type="journal article" date="2013" name="Nature">
        <title>Draft genome of the wheat A-genome progenitor Triticum urartu.</title>
        <authorList>
            <person name="Ling H.Q."/>
            <person name="Zhao S."/>
            <person name="Liu D."/>
            <person name="Wang J."/>
            <person name="Sun H."/>
            <person name="Zhang C."/>
            <person name="Fan H."/>
            <person name="Li D."/>
            <person name="Dong L."/>
            <person name="Tao Y."/>
            <person name="Gao C."/>
            <person name="Wu H."/>
            <person name="Li Y."/>
            <person name="Cui Y."/>
            <person name="Guo X."/>
            <person name="Zheng S."/>
            <person name="Wang B."/>
            <person name="Yu K."/>
            <person name="Liang Q."/>
            <person name="Yang W."/>
            <person name="Lou X."/>
            <person name="Chen J."/>
            <person name="Feng M."/>
            <person name="Jian J."/>
            <person name="Zhang X."/>
            <person name="Luo G."/>
            <person name="Jiang Y."/>
            <person name="Liu J."/>
            <person name="Wang Z."/>
            <person name="Sha Y."/>
            <person name="Zhang B."/>
            <person name="Wu H."/>
            <person name="Tang D."/>
            <person name="Shen Q."/>
            <person name="Xue P."/>
            <person name="Zou S."/>
            <person name="Wang X."/>
            <person name="Liu X."/>
            <person name="Wang F."/>
            <person name="Yang Y."/>
            <person name="An X."/>
            <person name="Dong Z."/>
            <person name="Zhang K."/>
            <person name="Zhang X."/>
            <person name="Luo M.C."/>
            <person name="Dvorak J."/>
            <person name="Tong Y."/>
            <person name="Wang J."/>
            <person name="Yang H."/>
            <person name="Li Z."/>
            <person name="Wang D."/>
            <person name="Zhang A."/>
            <person name="Wang J."/>
        </authorList>
    </citation>
    <scope>NUCLEOTIDE SEQUENCE</scope>
    <source>
        <strain evidence="3">cv. G1812</strain>
    </source>
</reference>
<dbReference type="EnsemblPlants" id="TuG1812G0100001405.01.T01">
    <property type="protein sequence ID" value="TuG1812G0100001405.01.T01.cds462839"/>
    <property type="gene ID" value="TuG1812G0100001405.01"/>
</dbReference>
<accession>A0A8R7JX92</accession>
<protein>
    <submittedName>
        <fullName evidence="2">Uncharacterized protein</fullName>
    </submittedName>
</protein>
<sequence length="169" mass="18980">SGGWGQEEERTAARDKRPWERGRAATASLRPLAAEESTRRERGGAALTNTSRIPARRPHPGRTGGGWRRRWAPLRRAWPGRAADGVGALLTHFILGQWRHVALTTAPARWWHSMAQSKSMAREAPPCVLRKNRSKGSRGGKGWCRRHGGRECWPAGRPDRSRNQEGDWI</sequence>
<evidence type="ECO:0000256" key="1">
    <source>
        <dbReference type="SAM" id="MobiDB-lite"/>
    </source>
</evidence>
<dbReference type="Gramene" id="TuG1812G0100001405.01.T01">
    <property type="protein sequence ID" value="TuG1812G0100001405.01.T01.cds462839"/>
    <property type="gene ID" value="TuG1812G0100001405.01"/>
</dbReference>
<reference evidence="2" key="2">
    <citation type="submission" date="2018-03" db="EMBL/GenBank/DDBJ databases">
        <title>The Triticum urartu genome reveals the dynamic nature of wheat genome evolution.</title>
        <authorList>
            <person name="Ling H."/>
            <person name="Ma B."/>
            <person name="Shi X."/>
            <person name="Liu H."/>
            <person name="Dong L."/>
            <person name="Sun H."/>
            <person name="Cao Y."/>
            <person name="Gao Q."/>
            <person name="Zheng S."/>
            <person name="Li Y."/>
            <person name="Yu Y."/>
            <person name="Du H."/>
            <person name="Qi M."/>
            <person name="Li Y."/>
            <person name="Yu H."/>
            <person name="Cui Y."/>
            <person name="Wang N."/>
            <person name="Chen C."/>
            <person name="Wu H."/>
            <person name="Zhao Y."/>
            <person name="Zhang J."/>
            <person name="Li Y."/>
            <person name="Zhou W."/>
            <person name="Zhang B."/>
            <person name="Hu W."/>
            <person name="Eijk M."/>
            <person name="Tang J."/>
            <person name="Witsenboer H."/>
            <person name="Zhao S."/>
            <person name="Li Z."/>
            <person name="Zhang A."/>
            <person name="Wang D."/>
            <person name="Liang C."/>
        </authorList>
    </citation>
    <scope>NUCLEOTIDE SEQUENCE [LARGE SCALE GENOMIC DNA]</scope>
    <source>
        <strain evidence="2">cv. G1812</strain>
    </source>
</reference>
<evidence type="ECO:0000313" key="3">
    <source>
        <dbReference type="Proteomes" id="UP000015106"/>
    </source>
</evidence>
<name>A0A8R7JX92_TRIUA</name>
<reference evidence="2" key="3">
    <citation type="submission" date="2022-06" db="UniProtKB">
        <authorList>
            <consortium name="EnsemblPlants"/>
        </authorList>
    </citation>
    <scope>IDENTIFICATION</scope>
</reference>
<proteinExistence type="predicted"/>
<keyword evidence="3" id="KW-1185">Reference proteome</keyword>
<dbReference type="Proteomes" id="UP000015106">
    <property type="component" value="Chromosome 1"/>
</dbReference>
<organism evidence="2 3">
    <name type="scientific">Triticum urartu</name>
    <name type="common">Red wild einkorn</name>
    <name type="synonym">Crithodium urartu</name>
    <dbReference type="NCBI Taxonomy" id="4572"/>
    <lineage>
        <taxon>Eukaryota</taxon>
        <taxon>Viridiplantae</taxon>
        <taxon>Streptophyta</taxon>
        <taxon>Embryophyta</taxon>
        <taxon>Tracheophyta</taxon>
        <taxon>Spermatophyta</taxon>
        <taxon>Magnoliopsida</taxon>
        <taxon>Liliopsida</taxon>
        <taxon>Poales</taxon>
        <taxon>Poaceae</taxon>
        <taxon>BOP clade</taxon>
        <taxon>Pooideae</taxon>
        <taxon>Triticodae</taxon>
        <taxon>Triticeae</taxon>
        <taxon>Triticinae</taxon>
        <taxon>Triticum</taxon>
    </lineage>
</organism>
<dbReference type="AlphaFoldDB" id="A0A8R7JX92"/>
<feature type="compositionally biased region" description="Basic and acidic residues" evidence="1">
    <location>
        <begin position="7"/>
        <end position="23"/>
    </location>
</feature>
<feature type="compositionally biased region" description="Basic residues" evidence="1">
    <location>
        <begin position="130"/>
        <end position="148"/>
    </location>
</feature>
<feature type="compositionally biased region" description="Basic and acidic residues" evidence="1">
    <location>
        <begin position="157"/>
        <end position="169"/>
    </location>
</feature>
<feature type="region of interest" description="Disordered" evidence="1">
    <location>
        <begin position="1"/>
        <end position="68"/>
    </location>
</feature>